<dbReference type="Pfam" id="PF00459">
    <property type="entry name" value="Inositol_P"/>
    <property type="match status" value="1"/>
</dbReference>
<dbReference type="SUPFAM" id="SSF56655">
    <property type="entry name" value="Carbohydrate phosphatase"/>
    <property type="match status" value="1"/>
</dbReference>
<dbReference type="PANTHER" id="PTHR20854">
    <property type="entry name" value="INOSITOL MONOPHOSPHATASE"/>
    <property type="match status" value="1"/>
</dbReference>
<dbReference type="GO" id="GO:0008934">
    <property type="term" value="F:inositol monophosphate 1-phosphatase activity"/>
    <property type="evidence" value="ECO:0007669"/>
    <property type="project" value="InterPro"/>
</dbReference>
<comment type="cofactor">
    <cofactor evidence="2 7 8">
        <name>Mg(2+)</name>
        <dbReference type="ChEBI" id="CHEBI:18420"/>
    </cofactor>
</comment>
<dbReference type="OrthoDB" id="9785695at2"/>
<feature type="binding site" evidence="7">
    <location>
        <position position="213"/>
    </location>
    <ligand>
        <name>Mg(2+)</name>
        <dbReference type="ChEBI" id="CHEBI:18420"/>
        <label>1</label>
        <note>catalytic</note>
    </ligand>
</feature>
<sequence length="269" mass="29250">MHPMLTIAVKAARRAGGIINRAAQNLDLLHVSRKAHSDFVSEVDGAAEDAVIRTLLEAYPNHSILAEESGAQGDPAKSEYQWVIDPLDGTTNFLHGFPHYSVSIALMHKNIPTQAVVYNPFANELFTASRGRGAYLNDHRLRVSKRNQLADCLIGTGFPFREFSNVESYMAIFRDIMPKVAGIRRPGSAALDLAFVAAGRYDGFWEFGLSPWDMAAGCLLITEAGGLVGDMDGNATHLQSGNVVAGNPKIFGQMIQVISPHLGRDLKMS</sequence>
<dbReference type="InterPro" id="IPR022337">
    <property type="entry name" value="Inositol_monophosphatase_SuhB"/>
</dbReference>
<dbReference type="FunFam" id="3.30.540.10:FF:000003">
    <property type="entry name" value="Inositol-1-monophosphatase"/>
    <property type="match status" value="1"/>
</dbReference>
<dbReference type="AlphaFoldDB" id="A0A1H7GUI0"/>
<feature type="binding site" evidence="7">
    <location>
        <position position="85"/>
    </location>
    <ligand>
        <name>Mg(2+)</name>
        <dbReference type="ChEBI" id="CHEBI:18420"/>
        <label>1</label>
        <note>catalytic</note>
    </ligand>
</feature>
<dbReference type="PANTHER" id="PTHR20854:SF4">
    <property type="entry name" value="INOSITOL-1-MONOPHOSPHATASE-RELATED"/>
    <property type="match status" value="1"/>
</dbReference>
<evidence type="ECO:0000256" key="1">
    <source>
        <dbReference type="ARBA" id="ARBA00001033"/>
    </source>
</evidence>
<protein>
    <recommendedName>
        <fullName evidence="8">Inositol-1-monophosphatase</fullName>
        <ecNumber evidence="8">3.1.3.25</ecNumber>
    </recommendedName>
</protein>
<keyword evidence="4 7" id="KW-0479">Metal-binding</keyword>
<evidence type="ECO:0000256" key="5">
    <source>
        <dbReference type="ARBA" id="ARBA00022801"/>
    </source>
</evidence>
<dbReference type="STRING" id="1233.SAMN05216387_101390"/>
<dbReference type="Gene3D" id="3.40.190.80">
    <property type="match status" value="1"/>
</dbReference>
<evidence type="ECO:0000256" key="4">
    <source>
        <dbReference type="ARBA" id="ARBA00022723"/>
    </source>
</evidence>
<keyword evidence="5 8" id="KW-0378">Hydrolase</keyword>
<comment type="catalytic activity">
    <reaction evidence="1 8">
        <text>a myo-inositol phosphate + H2O = myo-inositol + phosphate</text>
        <dbReference type="Rhea" id="RHEA:24056"/>
        <dbReference type="ChEBI" id="CHEBI:15377"/>
        <dbReference type="ChEBI" id="CHEBI:17268"/>
        <dbReference type="ChEBI" id="CHEBI:43474"/>
        <dbReference type="ChEBI" id="CHEBI:84139"/>
        <dbReference type="EC" id="3.1.3.25"/>
    </reaction>
</comment>
<dbReference type="PROSITE" id="PS00629">
    <property type="entry name" value="IMP_1"/>
    <property type="match status" value="1"/>
</dbReference>
<evidence type="ECO:0000256" key="3">
    <source>
        <dbReference type="ARBA" id="ARBA00009759"/>
    </source>
</evidence>
<dbReference type="EMBL" id="FOBH01000001">
    <property type="protein sequence ID" value="SEK41833.1"/>
    <property type="molecule type" value="Genomic_DNA"/>
</dbReference>
<dbReference type="EC" id="3.1.3.25" evidence="8"/>
<feature type="binding site" evidence="7">
    <location>
        <position position="87"/>
    </location>
    <ligand>
        <name>Mg(2+)</name>
        <dbReference type="ChEBI" id="CHEBI:18420"/>
        <label>1</label>
        <note>catalytic</note>
    </ligand>
</feature>
<dbReference type="GO" id="GO:0006020">
    <property type="term" value="P:inositol metabolic process"/>
    <property type="evidence" value="ECO:0007669"/>
    <property type="project" value="TreeGrafter"/>
</dbReference>
<gene>
    <name evidence="9" type="ORF">SAMN05216387_101390</name>
</gene>
<dbReference type="RefSeq" id="WP_090826500.1">
    <property type="nucleotide sequence ID" value="NZ_FOBH01000001.1"/>
</dbReference>
<feature type="binding site" evidence="7">
    <location>
        <position position="88"/>
    </location>
    <ligand>
        <name>Mg(2+)</name>
        <dbReference type="ChEBI" id="CHEBI:18420"/>
        <label>1</label>
        <note>catalytic</note>
    </ligand>
</feature>
<proteinExistence type="inferred from homology"/>
<comment type="similarity">
    <text evidence="3 8">Belongs to the inositol monophosphatase superfamily.</text>
</comment>
<evidence type="ECO:0000313" key="10">
    <source>
        <dbReference type="Proteomes" id="UP000198620"/>
    </source>
</evidence>
<dbReference type="GO" id="GO:0046854">
    <property type="term" value="P:phosphatidylinositol phosphate biosynthetic process"/>
    <property type="evidence" value="ECO:0007669"/>
    <property type="project" value="InterPro"/>
</dbReference>
<accession>A0A1H7GUI0</accession>
<name>A0A1H7GUI0_9PROT</name>
<dbReference type="Proteomes" id="UP000198620">
    <property type="component" value="Unassembled WGS sequence"/>
</dbReference>
<dbReference type="InterPro" id="IPR020583">
    <property type="entry name" value="Inositol_monoP_metal-BS"/>
</dbReference>
<evidence type="ECO:0000313" key="9">
    <source>
        <dbReference type="EMBL" id="SEK41833.1"/>
    </source>
</evidence>
<evidence type="ECO:0000256" key="7">
    <source>
        <dbReference type="PIRSR" id="PIRSR600760-2"/>
    </source>
</evidence>
<dbReference type="Gene3D" id="3.30.540.10">
    <property type="entry name" value="Fructose-1,6-Bisphosphatase, subunit A, domain 1"/>
    <property type="match status" value="1"/>
</dbReference>
<dbReference type="InterPro" id="IPR033942">
    <property type="entry name" value="IMPase"/>
</dbReference>
<keyword evidence="10" id="KW-1185">Reference proteome</keyword>
<reference evidence="9 10" key="1">
    <citation type="submission" date="2016-10" db="EMBL/GenBank/DDBJ databases">
        <authorList>
            <person name="de Groot N.N."/>
        </authorList>
    </citation>
    <scope>NUCLEOTIDE SEQUENCE [LARGE SCALE GENOMIC DNA]</scope>
    <source>
        <strain evidence="9 10">Nv1</strain>
    </source>
</reference>
<keyword evidence="6 7" id="KW-0460">Magnesium</keyword>
<dbReference type="CDD" id="cd01639">
    <property type="entry name" value="IMPase"/>
    <property type="match status" value="1"/>
</dbReference>
<dbReference type="GO" id="GO:0046872">
    <property type="term" value="F:metal ion binding"/>
    <property type="evidence" value="ECO:0007669"/>
    <property type="project" value="UniProtKB-KW"/>
</dbReference>
<dbReference type="PRINTS" id="PR01959">
    <property type="entry name" value="SBIMPHPHTASE"/>
</dbReference>
<evidence type="ECO:0000256" key="2">
    <source>
        <dbReference type="ARBA" id="ARBA00001946"/>
    </source>
</evidence>
<evidence type="ECO:0000256" key="8">
    <source>
        <dbReference type="RuleBase" id="RU364068"/>
    </source>
</evidence>
<dbReference type="FunFam" id="3.40.190.80:FF:000002">
    <property type="entry name" value="Inositol-1-monophosphatase"/>
    <property type="match status" value="1"/>
</dbReference>
<dbReference type="InterPro" id="IPR000760">
    <property type="entry name" value="Inositol_monophosphatase-like"/>
</dbReference>
<dbReference type="InterPro" id="IPR020550">
    <property type="entry name" value="Inositol_monophosphatase_CS"/>
</dbReference>
<dbReference type="PRINTS" id="PR00377">
    <property type="entry name" value="IMPHPHTASES"/>
</dbReference>
<dbReference type="PROSITE" id="PS00630">
    <property type="entry name" value="IMP_2"/>
    <property type="match status" value="1"/>
</dbReference>
<dbReference type="GO" id="GO:0007165">
    <property type="term" value="P:signal transduction"/>
    <property type="evidence" value="ECO:0007669"/>
    <property type="project" value="TreeGrafter"/>
</dbReference>
<organism evidence="9 10">
    <name type="scientific">Nitrosovibrio tenuis</name>
    <dbReference type="NCBI Taxonomy" id="1233"/>
    <lineage>
        <taxon>Bacteria</taxon>
        <taxon>Pseudomonadati</taxon>
        <taxon>Pseudomonadota</taxon>
        <taxon>Betaproteobacteria</taxon>
        <taxon>Nitrosomonadales</taxon>
        <taxon>Nitrosomonadaceae</taxon>
        <taxon>Nitrosovibrio</taxon>
    </lineage>
</organism>
<evidence type="ECO:0000256" key="6">
    <source>
        <dbReference type="ARBA" id="ARBA00022842"/>
    </source>
</evidence>
<feature type="binding site" evidence="7">
    <location>
        <position position="67"/>
    </location>
    <ligand>
        <name>Mg(2+)</name>
        <dbReference type="ChEBI" id="CHEBI:18420"/>
        <label>1</label>
        <note>catalytic</note>
    </ligand>
</feature>